<dbReference type="SUPFAM" id="SSF48371">
    <property type="entry name" value="ARM repeat"/>
    <property type="match status" value="1"/>
</dbReference>
<dbReference type="EMBL" id="JARK01001527">
    <property type="protein sequence ID" value="EYB92625.1"/>
    <property type="molecule type" value="Genomic_DNA"/>
</dbReference>
<keyword evidence="3 10" id="KW-0813">Transport</keyword>
<reference evidence="14" key="1">
    <citation type="journal article" date="2015" name="Nat. Genet.">
        <title>The genome and transcriptome of the zoonotic hookworm Ancylostoma ceylanicum identify infection-specific gene families.</title>
        <authorList>
            <person name="Schwarz E.M."/>
            <person name="Hu Y."/>
            <person name="Antoshechkin I."/>
            <person name="Miller M.M."/>
            <person name="Sternberg P.W."/>
            <person name="Aroian R.V."/>
        </authorList>
    </citation>
    <scope>NUCLEOTIDE SEQUENCE</scope>
    <source>
        <strain evidence="14">HY135</strain>
    </source>
</reference>
<feature type="domain" description="Exportin-1/Importin-beta-like" evidence="11">
    <location>
        <begin position="105"/>
        <end position="250"/>
    </location>
</feature>
<evidence type="ECO:0000256" key="1">
    <source>
        <dbReference type="ARBA" id="ARBA00004496"/>
    </source>
</evidence>
<feature type="domain" description="Exportin-T C-terminal" evidence="12">
    <location>
        <begin position="328"/>
        <end position="761"/>
    </location>
</feature>
<evidence type="ECO:0000256" key="7">
    <source>
        <dbReference type="ARBA" id="ARBA00023242"/>
    </source>
</evidence>
<evidence type="ECO:0000256" key="2">
    <source>
        <dbReference type="ARBA" id="ARBA00018928"/>
    </source>
</evidence>
<dbReference type="GO" id="GO:0016363">
    <property type="term" value="C:nuclear matrix"/>
    <property type="evidence" value="ECO:0007669"/>
    <property type="project" value="TreeGrafter"/>
</dbReference>
<evidence type="ECO:0000256" key="5">
    <source>
        <dbReference type="ARBA" id="ARBA00022555"/>
    </source>
</evidence>
<evidence type="ECO:0000259" key="12">
    <source>
        <dbReference type="Pfam" id="PF19282"/>
    </source>
</evidence>
<evidence type="ECO:0000256" key="8">
    <source>
        <dbReference type="ARBA" id="ARBA00029784"/>
    </source>
</evidence>
<evidence type="ECO:0000256" key="9">
    <source>
        <dbReference type="ARBA" id="ARBA00032199"/>
    </source>
</evidence>
<organism evidence="13 14">
    <name type="scientific">Ancylostoma ceylanicum</name>
    <dbReference type="NCBI Taxonomy" id="53326"/>
    <lineage>
        <taxon>Eukaryota</taxon>
        <taxon>Metazoa</taxon>
        <taxon>Ecdysozoa</taxon>
        <taxon>Nematoda</taxon>
        <taxon>Chromadorea</taxon>
        <taxon>Rhabditida</taxon>
        <taxon>Rhabditina</taxon>
        <taxon>Rhabditomorpha</taxon>
        <taxon>Strongyloidea</taxon>
        <taxon>Ancylostomatidae</taxon>
        <taxon>Ancylostomatinae</taxon>
        <taxon>Ancylostoma</taxon>
    </lineage>
</organism>
<dbReference type="InterPro" id="IPR011989">
    <property type="entry name" value="ARM-like"/>
</dbReference>
<sequence length="956" mass="106094">MTAVNSALNGNPFGAPGSINDPSKQAQLYHYLEALKTDENGWRKSTDNIVANNLSTDEEHFLLLQVIEDYLARRYAGADADSVMCIRSLLSHWIQKLSTRPDQPVFLVNKMAHIFSLVFAADFPDRWPTFMDDIFLSRGLDSIPLVVFYLKTLLAIDSEVVDRDIQRTKTVFDRNTKIKDFMRDLCIPQIVQSWWTILERCSDVTAQCLCLDAVAAFVDWIDVELVANDVFVPLVIARLGNKDISEAAVRAVSALIQKGMPPSKKLSLVTALTDVMRSNHLISVNPNSDYEDVLRAGSLLSAVGSVLIDTYHKFKAEDADEDAQRCIKAFESDMDSLLLVLDNEDPELSELVIYTLRSYVALFKDNCMDEKATSVLTRIVSVCLRRFVISEELDVDGLGEDEIEFADYRKELRGILNTIGNMRTDLIVAPLEALVAEVAASGGGTAMPIARLEAIVQLVHGLVEIIPANFVNMKEGWMGRGAQLPVDLLTSMQLDGRSASVHVLYFEIACRYERLLAARPQPVIPQVAAAFLDERGIAFRVARVRTRIVYLFCRFVKAHKIVLSPLVSEVITRLAPLLAMSPQSDQMLTADDQAFIFEATGTLIVFGELGVEQKSNYIGELANKLGERFLAAVTELQAAKAAHDAVKTQMIQQFMTNIVGYCSRLSKAFNNANSMQSCRCVDVYMRLLNLFLGHLTVENAFLLESVRQLAHRLVVCLDSELLPILPSLMSGLAAVSTDLDSMNHLLILSHQIVAKFKKECLRSGVDFGAILASAARLSVETEPTPALRAQDEAVYRNLIYVRRAFLQLFYTSTTSDMLSEIATGSLFDNLQEAATQLALSSDQSCQKLALATLSRTSAGNAQWWQRTLRTALEVPSLPHISSSDAGSSVVVHEVASTLLTLRQTHPEEFAVAVQSLMPGELGLELLSILENYKSRALDKQLLNMYDKIRVAHQQQE</sequence>
<comment type="caution">
    <text evidence="13">The sequence shown here is derived from an EMBL/GenBank/DDBJ whole genome shotgun (WGS) entry which is preliminary data.</text>
</comment>
<dbReference type="Gene3D" id="1.25.10.10">
    <property type="entry name" value="Leucine-rich Repeat Variant"/>
    <property type="match status" value="1"/>
</dbReference>
<protein>
    <recommendedName>
        <fullName evidence="2 10">Exportin-T</fullName>
    </recommendedName>
    <alternativeName>
        <fullName evidence="8 10">Exportin(tRNA)</fullName>
    </alternativeName>
    <alternativeName>
        <fullName evidence="9 10">tRNA exportin</fullName>
    </alternativeName>
</protein>
<comment type="function">
    <text evidence="10">tRNA nucleus export receptor which facilitates tRNA translocation across the nuclear pore complex.</text>
</comment>
<keyword evidence="5 10" id="KW-0820">tRNA-binding</keyword>
<dbReference type="PANTHER" id="PTHR15952:SF11">
    <property type="entry name" value="EXPORTIN-T"/>
    <property type="match status" value="1"/>
</dbReference>
<evidence type="ECO:0000256" key="3">
    <source>
        <dbReference type="ARBA" id="ARBA00022448"/>
    </source>
</evidence>
<dbReference type="GO" id="GO:0000049">
    <property type="term" value="F:tRNA binding"/>
    <property type="evidence" value="ECO:0007669"/>
    <property type="project" value="UniProtKB-UniRule"/>
</dbReference>
<dbReference type="GO" id="GO:0071528">
    <property type="term" value="P:tRNA re-export from nucleus"/>
    <property type="evidence" value="ECO:0007669"/>
    <property type="project" value="UniProtKB-UniRule"/>
</dbReference>
<keyword evidence="6 10" id="KW-0694">RNA-binding</keyword>
<evidence type="ECO:0000259" key="11">
    <source>
        <dbReference type="Pfam" id="PF08389"/>
    </source>
</evidence>
<dbReference type="PANTHER" id="PTHR15952">
    <property type="entry name" value="EXPORTIN-T/LOS1"/>
    <property type="match status" value="1"/>
</dbReference>
<dbReference type="OrthoDB" id="26399at2759"/>
<dbReference type="STRING" id="53326.A0A016SPW4"/>
<dbReference type="GO" id="GO:0005643">
    <property type="term" value="C:nuclear pore"/>
    <property type="evidence" value="ECO:0007669"/>
    <property type="project" value="TreeGrafter"/>
</dbReference>
<dbReference type="GO" id="GO:0005737">
    <property type="term" value="C:cytoplasm"/>
    <property type="evidence" value="ECO:0007669"/>
    <property type="project" value="UniProtKB-SubCell"/>
</dbReference>
<keyword evidence="4 10" id="KW-0963">Cytoplasm</keyword>
<dbReference type="Proteomes" id="UP000024635">
    <property type="component" value="Unassembled WGS sequence"/>
</dbReference>
<evidence type="ECO:0000313" key="13">
    <source>
        <dbReference type="EMBL" id="EYB92625.1"/>
    </source>
</evidence>
<keyword evidence="14" id="KW-1185">Reference proteome</keyword>
<evidence type="ECO:0000256" key="10">
    <source>
        <dbReference type="RuleBase" id="RU366037"/>
    </source>
</evidence>
<evidence type="ECO:0000313" key="14">
    <source>
        <dbReference type="Proteomes" id="UP000024635"/>
    </source>
</evidence>
<dbReference type="InterPro" id="IPR045546">
    <property type="entry name" value="Exportin-T_C"/>
</dbReference>
<proteinExistence type="inferred from homology"/>
<dbReference type="AlphaFoldDB" id="A0A016SPW4"/>
<dbReference type="InterPro" id="IPR040017">
    <property type="entry name" value="XPOT"/>
</dbReference>
<evidence type="ECO:0000256" key="6">
    <source>
        <dbReference type="ARBA" id="ARBA00022884"/>
    </source>
</evidence>
<dbReference type="Pfam" id="PF19282">
    <property type="entry name" value="Exportin-T"/>
    <property type="match status" value="1"/>
</dbReference>
<dbReference type="GO" id="GO:0031267">
    <property type="term" value="F:small GTPase binding"/>
    <property type="evidence" value="ECO:0007669"/>
    <property type="project" value="InterPro"/>
</dbReference>
<comment type="subcellular location">
    <subcellularLocation>
        <location evidence="1 10">Cytoplasm</location>
    </subcellularLocation>
    <subcellularLocation>
        <location evidence="10">Nucleus</location>
    </subcellularLocation>
    <text evidence="10">Shuttles between the nucleus and the cytoplasm.</text>
</comment>
<dbReference type="Pfam" id="PF08389">
    <property type="entry name" value="Xpo1"/>
    <property type="match status" value="1"/>
</dbReference>
<evidence type="ECO:0000256" key="4">
    <source>
        <dbReference type="ARBA" id="ARBA00022490"/>
    </source>
</evidence>
<keyword evidence="7 10" id="KW-0539">Nucleus</keyword>
<dbReference type="InterPro" id="IPR016024">
    <property type="entry name" value="ARM-type_fold"/>
</dbReference>
<dbReference type="InterPro" id="IPR013598">
    <property type="entry name" value="Exportin-1/Importin-b-like"/>
</dbReference>
<comment type="similarity">
    <text evidence="10">Belongs to the exportin family.</text>
</comment>
<gene>
    <name evidence="13" type="primary">Acey_s0191.g1283</name>
    <name evidence="13" type="synonym">Acey-xpo-3</name>
    <name evidence="13" type="ORF">Y032_0191g1283</name>
</gene>
<accession>A0A016SPW4</accession>
<name>A0A016SPW4_9BILA</name>